<dbReference type="EMBL" id="JACGWN010000015">
    <property type="protein sequence ID" value="KAL0402000.1"/>
    <property type="molecule type" value="Genomic_DNA"/>
</dbReference>
<evidence type="ECO:0000313" key="1">
    <source>
        <dbReference type="EMBL" id="KAL0402000.1"/>
    </source>
</evidence>
<gene>
    <name evidence="1" type="ORF">Slati_4229900</name>
</gene>
<protein>
    <submittedName>
        <fullName evidence="1">Uncharacterized protein</fullName>
    </submittedName>
</protein>
<dbReference type="Pfam" id="PF02992">
    <property type="entry name" value="Transposase_21"/>
    <property type="match status" value="1"/>
</dbReference>
<organism evidence="1">
    <name type="scientific">Sesamum latifolium</name>
    <dbReference type="NCBI Taxonomy" id="2727402"/>
    <lineage>
        <taxon>Eukaryota</taxon>
        <taxon>Viridiplantae</taxon>
        <taxon>Streptophyta</taxon>
        <taxon>Embryophyta</taxon>
        <taxon>Tracheophyta</taxon>
        <taxon>Spermatophyta</taxon>
        <taxon>Magnoliopsida</taxon>
        <taxon>eudicotyledons</taxon>
        <taxon>Gunneridae</taxon>
        <taxon>Pentapetalae</taxon>
        <taxon>asterids</taxon>
        <taxon>lamiids</taxon>
        <taxon>Lamiales</taxon>
        <taxon>Pedaliaceae</taxon>
        <taxon>Sesamum</taxon>
    </lineage>
</organism>
<dbReference type="AlphaFoldDB" id="A0AAW2TC46"/>
<proteinExistence type="predicted"/>
<reference evidence="1" key="1">
    <citation type="submission" date="2020-06" db="EMBL/GenBank/DDBJ databases">
        <authorList>
            <person name="Li T."/>
            <person name="Hu X."/>
            <person name="Zhang T."/>
            <person name="Song X."/>
            <person name="Zhang H."/>
            <person name="Dai N."/>
            <person name="Sheng W."/>
            <person name="Hou X."/>
            <person name="Wei L."/>
        </authorList>
    </citation>
    <scope>NUCLEOTIDE SEQUENCE</scope>
    <source>
        <strain evidence="1">KEN1</strain>
        <tissue evidence="1">Leaf</tissue>
    </source>
</reference>
<reference evidence="1" key="2">
    <citation type="journal article" date="2024" name="Plant">
        <title>Genomic evolution and insights into agronomic trait innovations of Sesamum species.</title>
        <authorList>
            <person name="Miao H."/>
            <person name="Wang L."/>
            <person name="Qu L."/>
            <person name="Liu H."/>
            <person name="Sun Y."/>
            <person name="Le M."/>
            <person name="Wang Q."/>
            <person name="Wei S."/>
            <person name="Zheng Y."/>
            <person name="Lin W."/>
            <person name="Duan Y."/>
            <person name="Cao H."/>
            <person name="Xiong S."/>
            <person name="Wang X."/>
            <person name="Wei L."/>
            <person name="Li C."/>
            <person name="Ma Q."/>
            <person name="Ju M."/>
            <person name="Zhao R."/>
            <person name="Li G."/>
            <person name="Mu C."/>
            <person name="Tian Q."/>
            <person name="Mei H."/>
            <person name="Zhang T."/>
            <person name="Gao T."/>
            <person name="Zhang H."/>
        </authorList>
    </citation>
    <scope>NUCLEOTIDE SEQUENCE</scope>
    <source>
        <strain evidence="1">KEN1</strain>
    </source>
</reference>
<dbReference type="InterPro" id="IPR004242">
    <property type="entry name" value="Transposase_21"/>
</dbReference>
<name>A0AAW2TC46_9LAMI</name>
<accession>A0AAW2TC46</accession>
<sequence>MYEKNLSSRAGLTPQFEDGVTAYLNMHIWTEEQTPTTPKLPLLLWRRLLVRIEVMRHRWIGVEDDFQCRRLTFLYSNYNQDDAPDDGTRSCPTDAGPSSYYDRGPYDYVSGLGDRFHDVVHAVEQPLWSSCTQSQFGVAAELVDIKVDGHISKQIYDRISQWAYHILPYDHALPLDYYNTKKLVKDLGLPMRRLMRVRMVAYCTRRTTLIWTTVIFMEKLGTSRPGSKILTARRPRMPFLDTCRLTLRCKAESHNVRLGLCTDGFALHGQYDRTYSCGLVILTPYNLPPEMCMSYEYMSLTMVISGPSNVKRLIDVYLEPLIEELQNLWHVGVLTRDSAKNKTFTMCTAVMLTVNHYKKKRDLRPVQERVFFFFVGTIWIRHNKNCTGIWNGSGTAAYPFLEMALQIMWHGSPQTVPSWTGYWNGLRLPLLI</sequence>
<comment type="caution">
    <text evidence="1">The sequence shown here is derived from an EMBL/GenBank/DDBJ whole genome shotgun (WGS) entry which is preliminary data.</text>
</comment>